<organism evidence="1 2">
    <name type="scientific">Pilibacter termitis</name>
    <dbReference type="NCBI Taxonomy" id="263852"/>
    <lineage>
        <taxon>Bacteria</taxon>
        <taxon>Bacillati</taxon>
        <taxon>Bacillota</taxon>
        <taxon>Bacilli</taxon>
        <taxon>Lactobacillales</taxon>
        <taxon>Enterococcaceae</taxon>
        <taxon>Pilibacter</taxon>
    </lineage>
</organism>
<reference evidence="1 2" key="1">
    <citation type="submission" date="2017-02" db="EMBL/GenBank/DDBJ databases">
        <authorList>
            <person name="Peterson S.W."/>
        </authorList>
    </citation>
    <scope>NUCLEOTIDE SEQUENCE [LARGE SCALE GENOMIC DNA]</scope>
    <source>
        <strain evidence="1 2">ATCC BAA-1030</strain>
    </source>
</reference>
<keyword evidence="2" id="KW-1185">Reference proteome</keyword>
<evidence type="ECO:0000313" key="2">
    <source>
        <dbReference type="Proteomes" id="UP000190328"/>
    </source>
</evidence>
<dbReference type="AlphaFoldDB" id="A0A1T4RC95"/>
<dbReference type="EMBL" id="FUXI01000045">
    <property type="protein sequence ID" value="SKA13539.1"/>
    <property type="molecule type" value="Genomic_DNA"/>
</dbReference>
<dbReference type="STRING" id="263852.SAMN02745116_02531"/>
<accession>A0A1T4RC95</accession>
<sequence>MKKKIYTRKEFWVVLAVLVVIGYFIPNKNKQVTTDKVKTNISKVTKPSTSTIKSSEKTKDNTETSKKDISWYAKDSKYATLEPVSNTVKKQMEEIGTNDPIFAISVNVIQTILSSNGNEYDSKNVAKNTSYNRHGLKIEIKYNNEETNSDTSKKISDELYNITGLYYTINGTMY</sequence>
<protein>
    <submittedName>
        <fullName evidence="1">Uncharacterized protein</fullName>
    </submittedName>
</protein>
<proteinExistence type="predicted"/>
<dbReference type="RefSeq" id="WP_078808413.1">
    <property type="nucleotide sequence ID" value="NZ_FUXI01000045.1"/>
</dbReference>
<name>A0A1T4RC95_9ENTE</name>
<evidence type="ECO:0000313" key="1">
    <source>
        <dbReference type="EMBL" id="SKA13539.1"/>
    </source>
</evidence>
<gene>
    <name evidence="1" type="ORF">SAMN02745116_02531</name>
</gene>
<dbReference type="Proteomes" id="UP000190328">
    <property type="component" value="Unassembled WGS sequence"/>
</dbReference>